<name>A0AAE3GBH8_9PSEU</name>
<evidence type="ECO:0000313" key="4">
    <source>
        <dbReference type="EMBL" id="MCP2165251.1"/>
    </source>
</evidence>
<reference evidence="4" key="1">
    <citation type="submission" date="2022-06" db="EMBL/GenBank/DDBJ databases">
        <title>Genomic Encyclopedia of Archaeal and Bacterial Type Strains, Phase II (KMG-II): from individual species to whole genera.</title>
        <authorList>
            <person name="Goeker M."/>
        </authorList>
    </citation>
    <scope>NUCLEOTIDE SEQUENCE</scope>
    <source>
        <strain evidence="4">DSM 43935</strain>
    </source>
</reference>
<evidence type="ECO:0000256" key="2">
    <source>
        <dbReference type="SAM" id="Phobius"/>
    </source>
</evidence>
<dbReference type="RefSeq" id="WP_253769831.1">
    <property type="nucleotide sequence ID" value="NZ_JAMTCK010000004.1"/>
</dbReference>
<protein>
    <submittedName>
        <fullName evidence="4">YtkA-like</fullName>
    </submittedName>
</protein>
<sequence length="161" mass="16430">MTDRPPVAAGPPSADDPTAAHRQVLARRPVLAVLLGVAVVAAGLVWLLWPTPAGPVVLTAGSDRHSVRLTVDQPRVGAAGAWLVEISDPAGQPVSAPAVRVDPVMPRMGHAIAPLTATAQGPGRYRVDAAALPMAGEWEITVAISGADGPDQVVFPLLVSG</sequence>
<feature type="domain" description="YtkA-like" evidence="3">
    <location>
        <begin position="60"/>
        <end position="142"/>
    </location>
</feature>
<keyword evidence="2" id="KW-0472">Membrane</keyword>
<dbReference type="Proteomes" id="UP001206128">
    <property type="component" value="Unassembled WGS sequence"/>
</dbReference>
<keyword evidence="2" id="KW-0812">Transmembrane</keyword>
<comment type="caution">
    <text evidence="4">The sequence shown here is derived from an EMBL/GenBank/DDBJ whole genome shotgun (WGS) entry which is preliminary data.</text>
</comment>
<dbReference type="InterPro" id="IPR032693">
    <property type="entry name" value="YtkA-like_dom"/>
</dbReference>
<evidence type="ECO:0000259" key="3">
    <source>
        <dbReference type="Pfam" id="PF13115"/>
    </source>
</evidence>
<organism evidence="4 5">
    <name type="scientific">Goodfellowiella coeruleoviolacea</name>
    <dbReference type="NCBI Taxonomy" id="334858"/>
    <lineage>
        <taxon>Bacteria</taxon>
        <taxon>Bacillati</taxon>
        <taxon>Actinomycetota</taxon>
        <taxon>Actinomycetes</taxon>
        <taxon>Pseudonocardiales</taxon>
        <taxon>Pseudonocardiaceae</taxon>
        <taxon>Goodfellowiella</taxon>
    </lineage>
</organism>
<dbReference type="EMBL" id="JAMTCK010000004">
    <property type="protein sequence ID" value="MCP2165251.1"/>
    <property type="molecule type" value="Genomic_DNA"/>
</dbReference>
<evidence type="ECO:0000256" key="1">
    <source>
        <dbReference type="SAM" id="MobiDB-lite"/>
    </source>
</evidence>
<accession>A0AAE3GBH8</accession>
<gene>
    <name evidence="4" type="ORF">LX83_002100</name>
</gene>
<keyword evidence="2" id="KW-1133">Transmembrane helix</keyword>
<keyword evidence="5" id="KW-1185">Reference proteome</keyword>
<feature type="region of interest" description="Disordered" evidence="1">
    <location>
        <begin position="1"/>
        <end position="20"/>
    </location>
</feature>
<proteinExistence type="predicted"/>
<evidence type="ECO:0000313" key="5">
    <source>
        <dbReference type="Proteomes" id="UP001206128"/>
    </source>
</evidence>
<dbReference type="AlphaFoldDB" id="A0AAE3GBH8"/>
<feature type="transmembrane region" description="Helical" evidence="2">
    <location>
        <begin position="30"/>
        <end position="49"/>
    </location>
</feature>
<dbReference type="Pfam" id="PF13115">
    <property type="entry name" value="YtkA"/>
    <property type="match status" value="1"/>
</dbReference>